<dbReference type="OrthoDB" id="10067129at2759"/>
<feature type="region of interest" description="Disordered" evidence="2">
    <location>
        <begin position="796"/>
        <end position="824"/>
    </location>
</feature>
<sequence>MASGASSLDSAGSSDGALNMERDSGSYGSVGSPVSGPECRSDYDSLQAQCDQAMHQLQLLRHKHSDTIRRCEHTMKELEYYRGQHIAVMNQLEAASQESSALRGKYGDLANDKQRLDREVQTLQKELSELRIQNQEVLVSDAAGNDTMNQHYPLRKYDAVKDEYDSLRKRYDDLIASHSSAVSKLELSKEEATRLKTDYEQVTLERNSAIRERNALKQQCTAAIRQWDIALRERNEYREALAKIQQQHEEAVKEINQAMVLRMKASKDMKRLTEERNAALQEYSLIMGERDTVHKEIEKLTDDLSQAYGKVTHLETQNKQLAEEKKTLSYQIETLKREISSALQDRDETLQLCNELRRKFGDYSEGSSRDYKHRPEMHSFSRERDSVIKEDAERESNTRDYAKRDKERMDNLDQANLEVDKLRKSVDTLQSELEEALQEAEVSKRRRDWAFSERDKIVLERESIRTLCDRLRKERDRAVSELAGALRDSDDIKKQRNEASKELKDLKEKMESGDHALRSSQLSTSLTCDASEGNDWEMISIHVEPGLDADLGLILVGGRDSPYYPNDNGVYVAQVTQGSALDGKLRVNDCITRINNVDCVSSRIITETLRSSGTVGPTTMIVRRRRISRRSLRTTQLSVGSVPHGIALELGIYIAKISPGSLAAKDGNLAVGDRVLNINSKPMDTVTTVHEAVAILNDTTIDVITITTLKGIPVPSETVTLDAFAASEKQKMVNSCSQTEQERMMLKADDYERRYLSTNFGERNVAYKAAAKSVSGEKSSGISNAWDNFREKIDIVRGRNKHGGKERDDKKKGHRNSSPNTYEQEQDAIAELDSVIDSYHKKGNNGVLKRSKRRGAEEKNGGTWPKARGVPLIQNGTGTILHPRKTKERFPLSVILPKYDNYNRISNPTPLTSFSNVSNRHTVYKAVETPLPSFTKSGQLYSQRSFTPAAVQFVDSKKPELVETAETRLSETDFSLKSGLDYFAKRPTQKYEETLHNRAHSQLYSAASSGPARQQVATAAEYTELEGSASSSSSEAGDGEAAGSRSGSPTPCNSPEAPRKTAVEQPAEPERDSTTTTTTAAPTSTNTTTMSSLRVERDMRPSASLDVRSTQEREREMRPSASLDINIRKPELRSAATLDRLNRAQMLRQNAMRSPTQEEQSKKPPPGGEPRYLLIETRKCSNLGISLVGGNGVGIFVHSVQPGCLAEEAGLFAGDRILEYNGVDLRQATAEQAALELARPADKVTLVAQYIPERYNEVKDKPGDSFYVKALFDRVGEVGDSLQLRFNKDDILYVDNTMFNGTPGHWRAWIVDQTGRRQTCGIIPSKFKVEEELLLRRSLGDLEQDAGKRSNTSARRSFFRRKKQQQRSSSSRDSKELSHLTGVNLGWYSDSGTLNEDTLPASYQRVERLDYPTLRPVLILGPLSECVVTKLLQEYPGQFTRCLAEAMHCSQATLEQGLRDSLYVDYRKKGSYFECTTVQAVKDICEKNAHCILDVSIASIERLHRHQIYPIVLLIKFKDRTQIKEVKDSRYPSDKISTKAAKEMYEQSLKMEAEYKHYISAVIPAGVNVAYICTQVKASVDDEQSKALWVPRGGGP</sequence>
<feature type="compositionally biased region" description="Basic and acidic residues" evidence="2">
    <location>
        <begin position="796"/>
        <end position="811"/>
    </location>
</feature>
<feature type="compositionally biased region" description="Basic and acidic residues" evidence="2">
    <location>
        <begin position="1109"/>
        <end position="1118"/>
    </location>
</feature>
<accession>A0A6P3X2X3</accession>
<feature type="compositionally biased region" description="Low complexity" evidence="2">
    <location>
        <begin position="25"/>
        <end position="37"/>
    </location>
</feature>
<dbReference type="Gene3D" id="2.30.42.10">
    <property type="match status" value="3"/>
</dbReference>
<feature type="domain" description="PDZ" evidence="4">
    <location>
        <begin position="631"/>
        <end position="699"/>
    </location>
</feature>
<organism evidence="5 6">
    <name type="scientific">Dinoponera quadriceps</name>
    <name type="common">South American ant</name>
    <dbReference type="NCBI Taxonomy" id="609295"/>
    <lineage>
        <taxon>Eukaryota</taxon>
        <taxon>Metazoa</taxon>
        <taxon>Ecdysozoa</taxon>
        <taxon>Arthropoda</taxon>
        <taxon>Hexapoda</taxon>
        <taxon>Insecta</taxon>
        <taxon>Pterygota</taxon>
        <taxon>Neoptera</taxon>
        <taxon>Endopterygota</taxon>
        <taxon>Hymenoptera</taxon>
        <taxon>Apocrita</taxon>
        <taxon>Aculeata</taxon>
        <taxon>Formicoidea</taxon>
        <taxon>Formicidae</taxon>
        <taxon>Ponerinae</taxon>
        <taxon>Ponerini</taxon>
        <taxon>Dinoponera</taxon>
    </lineage>
</organism>
<feature type="compositionally biased region" description="Polar residues" evidence="2">
    <location>
        <begin position="1004"/>
        <end position="1017"/>
    </location>
</feature>
<feature type="compositionally biased region" description="Low complexity" evidence="2">
    <location>
        <begin position="1074"/>
        <end position="1092"/>
    </location>
</feature>
<dbReference type="InterPro" id="IPR001478">
    <property type="entry name" value="PDZ"/>
</dbReference>
<evidence type="ECO:0000313" key="6">
    <source>
        <dbReference type="RefSeq" id="XP_014472716.1"/>
    </source>
</evidence>
<dbReference type="PANTHER" id="PTHR46360:SF1">
    <property type="entry name" value="DISKS LARGE HOMOLOG 5"/>
    <property type="match status" value="1"/>
</dbReference>
<dbReference type="PROSITE" id="PS50106">
    <property type="entry name" value="PDZ"/>
    <property type="match status" value="3"/>
</dbReference>
<dbReference type="InterPro" id="IPR008144">
    <property type="entry name" value="Guanylate_kin-like_dom"/>
</dbReference>
<dbReference type="SMART" id="SM00228">
    <property type="entry name" value="PDZ"/>
    <property type="match status" value="3"/>
</dbReference>
<feature type="region of interest" description="Disordered" evidence="2">
    <location>
        <begin position="1150"/>
        <end position="1170"/>
    </location>
</feature>
<dbReference type="InterPro" id="IPR027417">
    <property type="entry name" value="P-loop_NTPase"/>
</dbReference>
<protein>
    <submittedName>
        <fullName evidence="6">Disks large homolog 5 isoform X5</fullName>
    </submittedName>
</protein>
<dbReference type="SMART" id="SM00072">
    <property type="entry name" value="GuKc"/>
    <property type="match status" value="1"/>
</dbReference>
<dbReference type="GeneID" id="106743416"/>
<evidence type="ECO:0000313" key="5">
    <source>
        <dbReference type="Proteomes" id="UP000515204"/>
    </source>
</evidence>
<feature type="coiled-coil region" evidence="1">
    <location>
        <begin position="412"/>
        <end position="516"/>
    </location>
</feature>
<dbReference type="GO" id="GO:0035331">
    <property type="term" value="P:negative regulation of hippo signaling"/>
    <property type="evidence" value="ECO:0007669"/>
    <property type="project" value="TreeGrafter"/>
</dbReference>
<evidence type="ECO:0000259" key="4">
    <source>
        <dbReference type="PROSITE" id="PS50106"/>
    </source>
</evidence>
<feature type="coiled-coil region" evidence="1">
    <location>
        <begin position="106"/>
        <end position="352"/>
    </location>
</feature>
<dbReference type="Pfam" id="PF00625">
    <property type="entry name" value="Guanylate_kin"/>
    <property type="match status" value="1"/>
</dbReference>
<dbReference type="Gene3D" id="2.30.30.40">
    <property type="entry name" value="SH3 Domains"/>
    <property type="match status" value="1"/>
</dbReference>
<dbReference type="InterPro" id="IPR036028">
    <property type="entry name" value="SH3-like_dom_sf"/>
</dbReference>
<dbReference type="SUPFAM" id="SSF50044">
    <property type="entry name" value="SH3-domain"/>
    <property type="match status" value="1"/>
</dbReference>
<dbReference type="CDD" id="cd11860">
    <property type="entry name" value="SH3_DLG5"/>
    <property type="match status" value="1"/>
</dbReference>
<dbReference type="CTD" id="9231"/>
<feature type="region of interest" description="Disordered" evidence="2">
    <location>
        <begin position="1345"/>
        <end position="1377"/>
    </location>
</feature>
<evidence type="ECO:0000259" key="3">
    <source>
        <dbReference type="PROSITE" id="PS50052"/>
    </source>
</evidence>
<dbReference type="SUPFAM" id="SSF52540">
    <property type="entry name" value="P-loop containing nucleoside triphosphate hydrolases"/>
    <property type="match status" value="1"/>
</dbReference>
<feature type="domain" description="PDZ" evidence="4">
    <location>
        <begin position="540"/>
        <end position="613"/>
    </location>
</feature>
<dbReference type="PROSITE" id="PS50052">
    <property type="entry name" value="GUANYLATE_KINASE_2"/>
    <property type="match status" value="1"/>
</dbReference>
<dbReference type="InterPro" id="IPR035537">
    <property type="entry name" value="DLG5_SH3"/>
</dbReference>
<feature type="compositionally biased region" description="Low complexity" evidence="2">
    <location>
        <begin position="1"/>
        <end position="18"/>
    </location>
</feature>
<dbReference type="RefSeq" id="XP_014472716.1">
    <property type="nucleotide sequence ID" value="XM_014617230.1"/>
</dbReference>
<gene>
    <name evidence="6" type="primary">LOC106743416</name>
</gene>
<feature type="domain" description="Guanylate kinase-like" evidence="3">
    <location>
        <begin position="1434"/>
        <end position="1581"/>
    </location>
</feature>
<dbReference type="Pfam" id="PF00595">
    <property type="entry name" value="PDZ"/>
    <property type="match status" value="3"/>
</dbReference>
<dbReference type="PANTHER" id="PTHR46360">
    <property type="entry name" value="DISKS LARGE HOMOLOG 5"/>
    <property type="match status" value="1"/>
</dbReference>
<dbReference type="GO" id="GO:0005886">
    <property type="term" value="C:plasma membrane"/>
    <property type="evidence" value="ECO:0007669"/>
    <property type="project" value="TreeGrafter"/>
</dbReference>
<dbReference type="InterPro" id="IPR008145">
    <property type="entry name" value="GK/Ca_channel_bsu"/>
</dbReference>
<name>A0A6P3X2X3_DINQU</name>
<feature type="region of interest" description="Disordered" evidence="2">
    <location>
        <begin position="1"/>
        <end position="40"/>
    </location>
</feature>
<dbReference type="Gene3D" id="3.40.50.300">
    <property type="entry name" value="P-loop containing nucleotide triphosphate hydrolases"/>
    <property type="match status" value="1"/>
</dbReference>
<evidence type="ECO:0000256" key="1">
    <source>
        <dbReference type="SAM" id="Coils"/>
    </source>
</evidence>
<reference evidence="6" key="1">
    <citation type="submission" date="2025-08" db="UniProtKB">
        <authorList>
            <consortium name="RefSeq"/>
        </authorList>
    </citation>
    <scope>IDENTIFICATION</scope>
</reference>
<dbReference type="InterPro" id="IPR036034">
    <property type="entry name" value="PDZ_sf"/>
</dbReference>
<feature type="compositionally biased region" description="Low complexity" evidence="2">
    <location>
        <begin position="1025"/>
        <end position="1048"/>
    </location>
</feature>
<feature type="region of interest" description="Disordered" evidence="2">
    <location>
        <begin position="840"/>
        <end position="878"/>
    </location>
</feature>
<dbReference type="InterPro" id="IPR053004">
    <property type="entry name" value="MAGUK_Signaling_Regulators"/>
</dbReference>
<dbReference type="Proteomes" id="UP000515204">
    <property type="component" value="Unplaced"/>
</dbReference>
<feature type="domain" description="PDZ" evidence="4">
    <location>
        <begin position="1172"/>
        <end position="1252"/>
    </location>
</feature>
<evidence type="ECO:0000256" key="2">
    <source>
        <dbReference type="SAM" id="MobiDB-lite"/>
    </source>
</evidence>
<proteinExistence type="predicted"/>
<feature type="compositionally biased region" description="Basic and acidic residues" evidence="2">
    <location>
        <begin position="1057"/>
        <end position="1073"/>
    </location>
</feature>
<feature type="region of interest" description="Disordered" evidence="2">
    <location>
        <begin position="1004"/>
        <end position="1121"/>
    </location>
</feature>
<dbReference type="SUPFAM" id="SSF50156">
    <property type="entry name" value="PDZ domain-like"/>
    <property type="match status" value="3"/>
</dbReference>
<feature type="region of interest" description="Disordered" evidence="2">
    <location>
        <begin position="364"/>
        <end position="402"/>
    </location>
</feature>
<keyword evidence="5" id="KW-1185">Reference proteome</keyword>
<keyword evidence="1" id="KW-0175">Coiled coil</keyword>